<dbReference type="Pfam" id="PF07872">
    <property type="entry name" value="DUF1659"/>
    <property type="match status" value="1"/>
</dbReference>
<dbReference type="Proteomes" id="UP001232493">
    <property type="component" value="Chromosome"/>
</dbReference>
<evidence type="ECO:0000259" key="1">
    <source>
        <dbReference type="Pfam" id="PF07872"/>
    </source>
</evidence>
<feature type="domain" description="DUF1659" evidence="1">
    <location>
        <begin position="2"/>
        <end position="70"/>
    </location>
</feature>
<accession>A0ABY8PMN9</accession>
<evidence type="ECO:0000313" key="2">
    <source>
        <dbReference type="EMBL" id="WGS63905.1"/>
    </source>
</evidence>
<reference evidence="2 3" key="1">
    <citation type="submission" date="2021-02" db="EMBL/GenBank/DDBJ databases">
        <title>Characterization of Marinitoga sp. nov. str. BP5-C20A.</title>
        <authorList>
            <person name="Erauso G."/>
            <person name="Postec A."/>
        </authorList>
    </citation>
    <scope>NUCLEOTIDE SEQUENCE [LARGE SCALE GENOMIC DNA]</scope>
    <source>
        <strain evidence="2 3">BP5-C20A</strain>
    </source>
</reference>
<evidence type="ECO:0000313" key="3">
    <source>
        <dbReference type="Proteomes" id="UP001232493"/>
    </source>
</evidence>
<organism evidence="2 3">
    <name type="scientific">Marinitoga aeolica</name>
    <dbReference type="NCBI Taxonomy" id="2809031"/>
    <lineage>
        <taxon>Bacteria</taxon>
        <taxon>Thermotogati</taxon>
        <taxon>Thermotogota</taxon>
        <taxon>Thermotogae</taxon>
        <taxon>Petrotogales</taxon>
        <taxon>Petrotogaceae</taxon>
        <taxon>Marinitoga</taxon>
    </lineage>
</organism>
<sequence>MATKVNLGDKVRISFDYGLDGNGKQIVKRKSFSIISGATDDQVYTAANNFASLCEKSLIEIEKIENYELQA</sequence>
<protein>
    <submittedName>
        <fullName evidence="2">DUF1659 domain-containing protein</fullName>
    </submittedName>
</protein>
<proteinExistence type="predicted"/>
<gene>
    <name evidence="2" type="ORF">JRV97_05860</name>
</gene>
<dbReference type="EMBL" id="CP069362">
    <property type="protein sequence ID" value="WGS63905.1"/>
    <property type="molecule type" value="Genomic_DNA"/>
</dbReference>
<dbReference type="InterPro" id="IPR012454">
    <property type="entry name" value="DUF1659"/>
</dbReference>
<dbReference type="RefSeq" id="WP_280997135.1">
    <property type="nucleotide sequence ID" value="NZ_CP069362.1"/>
</dbReference>
<keyword evidence="3" id="KW-1185">Reference proteome</keyword>
<name>A0ABY8PMN9_9BACT</name>